<protein>
    <recommendedName>
        <fullName evidence="3">PDZ domain-containing protein</fullName>
    </recommendedName>
</protein>
<dbReference type="EMBL" id="JOJR01000232">
    <property type="protein sequence ID" value="RCN41542.1"/>
    <property type="molecule type" value="Genomic_DNA"/>
</dbReference>
<dbReference type="InterPro" id="IPR036034">
    <property type="entry name" value="PDZ_sf"/>
</dbReference>
<dbReference type="STRING" id="29170.A0A368GAZ6"/>
<evidence type="ECO:0000313" key="2">
    <source>
        <dbReference type="Proteomes" id="UP000252519"/>
    </source>
</evidence>
<dbReference type="PANTHER" id="PTHR24135:SF28">
    <property type="entry name" value="LD13733P"/>
    <property type="match status" value="1"/>
</dbReference>
<accession>A0A368GAZ6</accession>
<comment type="caution">
    <text evidence="1">The sequence shown here is derived from an EMBL/GenBank/DDBJ whole genome shotgun (WGS) entry which is preliminary data.</text>
</comment>
<name>A0A368GAZ6_ANCCA</name>
<dbReference type="Proteomes" id="UP000252519">
    <property type="component" value="Unassembled WGS sequence"/>
</dbReference>
<reference evidence="1 2" key="1">
    <citation type="submission" date="2014-10" db="EMBL/GenBank/DDBJ databases">
        <title>Draft genome of the hookworm Ancylostoma caninum.</title>
        <authorList>
            <person name="Mitreva M."/>
        </authorList>
    </citation>
    <scope>NUCLEOTIDE SEQUENCE [LARGE SCALE GENOMIC DNA]</scope>
    <source>
        <strain evidence="1 2">Baltimore</strain>
    </source>
</reference>
<evidence type="ECO:0008006" key="3">
    <source>
        <dbReference type="Google" id="ProtNLM"/>
    </source>
</evidence>
<sequence length="83" mass="9022">MRRFTPGMAPGHEANIPRILVIPRGPKGFGFILRGAKHVSSPIDFEPTPLSPALQFFEGVDMSGMAMRAGLRPGALRHGALWK</sequence>
<dbReference type="GO" id="GO:0045211">
    <property type="term" value="C:postsynaptic membrane"/>
    <property type="evidence" value="ECO:0007669"/>
    <property type="project" value="TreeGrafter"/>
</dbReference>
<dbReference type="GO" id="GO:0014069">
    <property type="term" value="C:postsynaptic density"/>
    <property type="evidence" value="ECO:0007669"/>
    <property type="project" value="TreeGrafter"/>
</dbReference>
<dbReference type="Gene3D" id="2.30.42.10">
    <property type="match status" value="1"/>
</dbReference>
<dbReference type="GO" id="GO:0043197">
    <property type="term" value="C:dendritic spine"/>
    <property type="evidence" value="ECO:0007669"/>
    <property type="project" value="TreeGrafter"/>
</dbReference>
<dbReference type="PANTHER" id="PTHR24135">
    <property type="entry name" value="SH3 AND MULTIPLE ANKYRIN REPEAT DOMAINS PROTEIN"/>
    <property type="match status" value="1"/>
</dbReference>
<dbReference type="GO" id="GO:0030160">
    <property type="term" value="F:synaptic receptor adaptor activity"/>
    <property type="evidence" value="ECO:0007669"/>
    <property type="project" value="TreeGrafter"/>
</dbReference>
<dbReference type="OrthoDB" id="5874879at2759"/>
<keyword evidence="2" id="KW-1185">Reference proteome</keyword>
<evidence type="ECO:0000313" key="1">
    <source>
        <dbReference type="EMBL" id="RCN41542.1"/>
    </source>
</evidence>
<dbReference type="AlphaFoldDB" id="A0A368GAZ6"/>
<organism evidence="1 2">
    <name type="scientific">Ancylostoma caninum</name>
    <name type="common">Dog hookworm</name>
    <dbReference type="NCBI Taxonomy" id="29170"/>
    <lineage>
        <taxon>Eukaryota</taxon>
        <taxon>Metazoa</taxon>
        <taxon>Ecdysozoa</taxon>
        <taxon>Nematoda</taxon>
        <taxon>Chromadorea</taxon>
        <taxon>Rhabditida</taxon>
        <taxon>Rhabditina</taxon>
        <taxon>Rhabditomorpha</taxon>
        <taxon>Strongyloidea</taxon>
        <taxon>Ancylostomatidae</taxon>
        <taxon>Ancylostomatinae</taxon>
        <taxon>Ancylostoma</taxon>
    </lineage>
</organism>
<dbReference type="GO" id="GO:0035255">
    <property type="term" value="F:ionotropic glutamate receptor binding"/>
    <property type="evidence" value="ECO:0007669"/>
    <property type="project" value="TreeGrafter"/>
</dbReference>
<proteinExistence type="predicted"/>
<gene>
    <name evidence="1" type="ORF">ANCCAN_12482</name>
</gene>
<dbReference type="InterPro" id="IPR051569">
    <property type="entry name" value="SHANK"/>
</dbReference>